<feature type="compositionally biased region" description="Pro residues" evidence="4">
    <location>
        <begin position="39"/>
        <end position="50"/>
    </location>
</feature>
<keyword evidence="3" id="KW-0963">Cytoplasm</keyword>
<dbReference type="InterPro" id="IPR006638">
    <property type="entry name" value="Elp3/MiaA/NifB-like_rSAM"/>
</dbReference>
<keyword evidence="3" id="KW-0479">Metal-binding</keyword>
<dbReference type="EMBL" id="BMMK01000010">
    <property type="protein sequence ID" value="GGM53076.1"/>
    <property type="molecule type" value="Genomic_DNA"/>
</dbReference>
<evidence type="ECO:0000259" key="5">
    <source>
        <dbReference type="PROSITE" id="PS51918"/>
    </source>
</evidence>
<dbReference type="SFLD" id="SFLDF00562">
    <property type="entry name" value="HemN-like__clustered_with_heat"/>
    <property type="match status" value="1"/>
</dbReference>
<proteinExistence type="inferred from homology"/>
<evidence type="ECO:0000313" key="7">
    <source>
        <dbReference type="Proteomes" id="UP000637578"/>
    </source>
</evidence>
<keyword evidence="3" id="KW-0349">Heme</keyword>
<dbReference type="SFLD" id="SFLDG01082">
    <property type="entry name" value="B12-binding_domain_containing"/>
    <property type="match status" value="1"/>
</dbReference>
<dbReference type="Pfam" id="PF04055">
    <property type="entry name" value="Radical_SAM"/>
    <property type="match status" value="1"/>
</dbReference>
<dbReference type="SFLD" id="SFLDS00029">
    <property type="entry name" value="Radical_SAM"/>
    <property type="match status" value="1"/>
</dbReference>
<organism evidence="6 7">
    <name type="scientific">Longimycelium tulufanense</name>
    <dbReference type="NCBI Taxonomy" id="907463"/>
    <lineage>
        <taxon>Bacteria</taxon>
        <taxon>Bacillati</taxon>
        <taxon>Actinomycetota</taxon>
        <taxon>Actinomycetes</taxon>
        <taxon>Pseudonocardiales</taxon>
        <taxon>Pseudonocardiaceae</taxon>
        <taxon>Longimycelium</taxon>
    </lineage>
</organism>
<keyword evidence="3" id="KW-0411">Iron-sulfur</keyword>
<dbReference type="InterPro" id="IPR007197">
    <property type="entry name" value="rSAM"/>
</dbReference>
<protein>
    <recommendedName>
        <fullName evidence="2 3">Heme chaperone HemW</fullName>
    </recommendedName>
</protein>
<dbReference type="Proteomes" id="UP000637578">
    <property type="component" value="Unassembled WGS sequence"/>
</dbReference>
<dbReference type="GO" id="GO:0006779">
    <property type="term" value="P:porphyrin-containing compound biosynthetic process"/>
    <property type="evidence" value="ECO:0007669"/>
    <property type="project" value="InterPro"/>
</dbReference>
<evidence type="ECO:0000256" key="3">
    <source>
        <dbReference type="RuleBase" id="RU364116"/>
    </source>
</evidence>
<dbReference type="PANTHER" id="PTHR13932:SF5">
    <property type="entry name" value="RADICAL S-ADENOSYL METHIONINE DOMAIN-CONTAINING PROTEIN 1, MITOCHONDRIAL"/>
    <property type="match status" value="1"/>
</dbReference>
<dbReference type="AlphaFoldDB" id="A0A8J3C894"/>
<dbReference type="PANTHER" id="PTHR13932">
    <property type="entry name" value="COPROPORPHYRINIGEN III OXIDASE"/>
    <property type="match status" value="1"/>
</dbReference>
<dbReference type="PROSITE" id="PS51918">
    <property type="entry name" value="RADICAL_SAM"/>
    <property type="match status" value="1"/>
</dbReference>
<reference evidence="6" key="1">
    <citation type="journal article" date="2014" name="Int. J. Syst. Evol. Microbiol.">
        <title>Complete genome sequence of Corynebacterium casei LMG S-19264T (=DSM 44701T), isolated from a smear-ripened cheese.</title>
        <authorList>
            <consortium name="US DOE Joint Genome Institute (JGI-PGF)"/>
            <person name="Walter F."/>
            <person name="Albersmeier A."/>
            <person name="Kalinowski J."/>
            <person name="Ruckert C."/>
        </authorList>
    </citation>
    <scope>NUCLEOTIDE SEQUENCE</scope>
    <source>
        <strain evidence="6">CGMCC 4.5737</strain>
    </source>
</reference>
<dbReference type="CDD" id="cd01335">
    <property type="entry name" value="Radical_SAM"/>
    <property type="match status" value="1"/>
</dbReference>
<dbReference type="GO" id="GO:0046872">
    <property type="term" value="F:metal ion binding"/>
    <property type="evidence" value="ECO:0007669"/>
    <property type="project" value="UniProtKB-UniRule"/>
</dbReference>
<dbReference type="SUPFAM" id="SSF102114">
    <property type="entry name" value="Radical SAM enzymes"/>
    <property type="match status" value="1"/>
</dbReference>
<keyword evidence="3" id="KW-0004">4Fe-4S</keyword>
<comment type="similarity">
    <text evidence="1">Belongs to the anaerobic coproporphyrinogen-III oxidase family. HemW subfamily.</text>
</comment>
<accession>A0A8J3C894</accession>
<dbReference type="GO" id="GO:0004109">
    <property type="term" value="F:coproporphyrinogen oxidase activity"/>
    <property type="evidence" value="ECO:0007669"/>
    <property type="project" value="InterPro"/>
</dbReference>
<evidence type="ECO:0000256" key="1">
    <source>
        <dbReference type="ARBA" id="ARBA00006100"/>
    </source>
</evidence>
<keyword evidence="7" id="KW-1185">Reference proteome</keyword>
<feature type="region of interest" description="Disordered" evidence="4">
    <location>
        <begin position="36"/>
        <end position="55"/>
    </location>
</feature>
<dbReference type="InterPro" id="IPR004559">
    <property type="entry name" value="HemW-like"/>
</dbReference>
<dbReference type="NCBIfam" id="TIGR00539">
    <property type="entry name" value="hemN_rel"/>
    <property type="match status" value="1"/>
</dbReference>
<evidence type="ECO:0000256" key="2">
    <source>
        <dbReference type="ARBA" id="ARBA00017228"/>
    </source>
</evidence>
<keyword evidence="3" id="KW-0408">Iron</keyword>
<keyword evidence="3" id="KW-0143">Chaperone</keyword>
<reference evidence="6" key="2">
    <citation type="submission" date="2020-09" db="EMBL/GenBank/DDBJ databases">
        <authorList>
            <person name="Sun Q."/>
            <person name="Zhou Y."/>
        </authorList>
    </citation>
    <scope>NUCLEOTIDE SEQUENCE</scope>
    <source>
        <strain evidence="6">CGMCC 4.5737</strain>
    </source>
</reference>
<name>A0A8J3C894_9PSEU</name>
<comment type="caution">
    <text evidence="6">The sequence shown here is derived from an EMBL/GenBank/DDBJ whole genome shotgun (WGS) entry which is preliminary data.</text>
</comment>
<gene>
    <name evidence="6" type="primary">hemN</name>
    <name evidence="6" type="ORF">GCM10012275_25070</name>
</gene>
<dbReference type="InterPro" id="IPR034505">
    <property type="entry name" value="Coproporphyrinogen-III_oxidase"/>
</dbReference>
<dbReference type="SMART" id="SM00729">
    <property type="entry name" value="Elp3"/>
    <property type="match status" value="1"/>
</dbReference>
<dbReference type="SFLD" id="SFLDG01065">
    <property type="entry name" value="anaerobic_coproporphyrinogen-I"/>
    <property type="match status" value="1"/>
</dbReference>
<evidence type="ECO:0000313" key="6">
    <source>
        <dbReference type="EMBL" id="GGM53076.1"/>
    </source>
</evidence>
<feature type="region of interest" description="Disordered" evidence="4">
    <location>
        <begin position="1"/>
        <end position="24"/>
    </location>
</feature>
<dbReference type="Gene3D" id="3.30.750.200">
    <property type="match status" value="1"/>
</dbReference>
<dbReference type="GO" id="GO:0005737">
    <property type="term" value="C:cytoplasm"/>
    <property type="evidence" value="ECO:0007669"/>
    <property type="project" value="UniProtKB-SubCell"/>
</dbReference>
<dbReference type="GO" id="GO:0051539">
    <property type="term" value="F:4 iron, 4 sulfur cluster binding"/>
    <property type="evidence" value="ECO:0007669"/>
    <property type="project" value="UniProtKB-UniRule"/>
</dbReference>
<dbReference type="InterPro" id="IPR058240">
    <property type="entry name" value="rSAM_sf"/>
</dbReference>
<sequence length="440" mass="46301">MAAGHEADVERGHGSKGATRPRGRLAPFECWDTGVVPSTLPPGDPAPPDGRLPSSALGGLGDRPFGIYVHVPFCAARCGYCDFNTYTPGELGSSASPESWLEGLRQELDLAVRVLGTPPPADTVFVGGGTPSLLGVNGLTAVLDTIRSTFGLASGAEVTTESNPESTSAEFFVGIRAAGYNRVSLGMQSAAPHVLRVLDRKHTPGRAVAAVREARAAGFGHVNLDLIYGTPGETENDLRASLDAVLSAGVDHVSAYALIVEEGTALARRVSRGELPAPDDDLLADRYELIDDTLGAAGLAWYEVSNWAASPAARCRHNLGYWLGGDWWGAGPGAHSHVGGVRWWNVKHPARYAALLADGVSPAAGRETLTDAERHEERVLLELRLVEGLPLSVLDDAGATEAELAARDGLLDPTAMAVGRCVLTRPGRLLADSLVRRLVP</sequence>
<feature type="compositionally biased region" description="Basic and acidic residues" evidence="4">
    <location>
        <begin position="1"/>
        <end position="13"/>
    </location>
</feature>
<evidence type="ECO:0000256" key="4">
    <source>
        <dbReference type="SAM" id="MobiDB-lite"/>
    </source>
</evidence>
<comment type="subcellular location">
    <subcellularLocation>
        <location evidence="3">Cytoplasm</location>
    </subcellularLocation>
</comment>
<keyword evidence="3" id="KW-0949">S-adenosyl-L-methionine</keyword>
<feature type="domain" description="Radical SAM core" evidence="5">
    <location>
        <begin position="59"/>
        <end position="300"/>
    </location>
</feature>
<comment type="function">
    <text evidence="3">Probably acts as a heme chaperone, transferring heme to an unknown acceptor. Binds one molecule of heme per monomer, possibly covalently. Binds 1 [4Fe-4S] cluster. The cluster is coordinated with 3 cysteines and an exchangeable S-adenosyl-L-methionine.</text>
</comment>